<dbReference type="Pfam" id="PF04326">
    <property type="entry name" value="SLFN_AlbA_2"/>
    <property type="match status" value="1"/>
</dbReference>
<evidence type="ECO:0000313" key="2">
    <source>
        <dbReference type="EMBL" id="TCV91217.1"/>
    </source>
</evidence>
<keyword evidence="3" id="KW-1185">Reference proteome</keyword>
<dbReference type="InterPro" id="IPR007421">
    <property type="entry name" value="Schlafen_AlbA_2_dom"/>
</dbReference>
<feature type="domain" description="Schlafen AlbA-2" evidence="1">
    <location>
        <begin position="11"/>
        <end position="109"/>
    </location>
</feature>
<dbReference type="AlphaFoldDB" id="A0A4R3YG72"/>
<protein>
    <recommendedName>
        <fullName evidence="1">Schlafen AlbA-2 domain-containing protein</fullName>
    </recommendedName>
</protein>
<proteinExistence type="predicted"/>
<sequence length="344" mass="39927">MANVIHERDRYIIFGVSDDLEIVGLSKDNKRYTQADIIDCLRNLHFAENKIPVIQLSYLSEGGKELATLCISNVSDKPYYLTQDYQCGKKTIRAGVIYSRTGDSNTPVNRCAPPGDVVAMWRERFGLDLPPLERFLPILEDAVNWEYDGVNKGYYKPDPAYSIETESIKEGGTGNYWWQNIEYQKPVRDEYKLKYNNQILITVPVISFRDEGLTFPLPDIDTLSYPKSGKKYETDFYADIFSFMKGTLSYSLFYHIRGLHTMPGHDIDLKMPLHTQTKPPIIKLPFLIFNTKQEKVKILKTMIQDLPVFDKTCGSQYDPNHDDVQKRMEVDKKFSWWAFNNFFI</sequence>
<comment type="caution">
    <text evidence="2">The sequence shown here is derived from an EMBL/GenBank/DDBJ whole genome shotgun (WGS) entry which is preliminary data.</text>
</comment>
<name>A0A4R3YG72_9GAMM</name>
<organism evidence="2 3">
    <name type="scientific">Biostraticola tofi</name>
    <dbReference type="NCBI Taxonomy" id="466109"/>
    <lineage>
        <taxon>Bacteria</taxon>
        <taxon>Pseudomonadati</taxon>
        <taxon>Pseudomonadota</taxon>
        <taxon>Gammaproteobacteria</taxon>
        <taxon>Enterobacterales</taxon>
        <taxon>Bruguierivoracaceae</taxon>
        <taxon>Biostraticola</taxon>
    </lineage>
</organism>
<gene>
    <name evidence="2" type="ORF">EDC52_11912</name>
</gene>
<accession>A0A4R3YG72</accession>
<dbReference type="Proteomes" id="UP000295719">
    <property type="component" value="Unassembled WGS sequence"/>
</dbReference>
<evidence type="ECO:0000259" key="1">
    <source>
        <dbReference type="Pfam" id="PF04326"/>
    </source>
</evidence>
<evidence type="ECO:0000313" key="3">
    <source>
        <dbReference type="Proteomes" id="UP000295719"/>
    </source>
</evidence>
<reference evidence="2 3" key="1">
    <citation type="submission" date="2019-03" db="EMBL/GenBank/DDBJ databases">
        <title>Genomic Encyclopedia of Type Strains, Phase IV (KMG-IV): sequencing the most valuable type-strain genomes for metagenomic binning, comparative biology and taxonomic classification.</title>
        <authorList>
            <person name="Goeker M."/>
        </authorList>
    </citation>
    <scope>NUCLEOTIDE SEQUENCE [LARGE SCALE GENOMIC DNA]</scope>
    <source>
        <strain evidence="2 3">DSM 19580</strain>
    </source>
</reference>
<dbReference type="EMBL" id="SMCR01000019">
    <property type="protein sequence ID" value="TCV91217.1"/>
    <property type="molecule type" value="Genomic_DNA"/>
</dbReference>